<evidence type="ECO:0000256" key="5">
    <source>
        <dbReference type="ARBA" id="ARBA00023136"/>
    </source>
</evidence>
<evidence type="ECO:0000256" key="2">
    <source>
        <dbReference type="ARBA" id="ARBA00022475"/>
    </source>
</evidence>
<evidence type="ECO:0000256" key="6">
    <source>
        <dbReference type="SAM" id="Phobius"/>
    </source>
</evidence>
<dbReference type="EMBL" id="JBHTLY010000001">
    <property type="protein sequence ID" value="MFD1200430.1"/>
    <property type="molecule type" value="Genomic_DNA"/>
</dbReference>
<gene>
    <name evidence="7" type="ORF">ACFQ3U_00790</name>
</gene>
<dbReference type="PANTHER" id="PTHR43370:SF1">
    <property type="entry name" value="GUANOSINE ABC TRANSPORTER PERMEASE PROTEIN NUPQ"/>
    <property type="match status" value="1"/>
</dbReference>
<evidence type="ECO:0000313" key="8">
    <source>
        <dbReference type="Proteomes" id="UP001597181"/>
    </source>
</evidence>
<feature type="transmembrane region" description="Helical" evidence="6">
    <location>
        <begin position="57"/>
        <end position="80"/>
    </location>
</feature>
<evidence type="ECO:0000256" key="4">
    <source>
        <dbReference type="ARBA" id="ARBA00022989"/>
    </source>
</evidence>
<keyword evidence="5 6" id="KW-0472">Membrane</keyword>
<dbReference type="Pfam" id="PF02653">
    <property type="entry name" value="BPD_transp_2"/>
    <property type="match status" value="1"/>
</dbReference>
<accession>A0ABW3TIL6</accession>
<feature type="transmembrane region" description="Helical" evidence="6">
    <location>
        <begin position="274"/>
        <end position="292"/>
    </location>
</feature>
<dbReference type="Proteomes" id="UP001597181">
    <property type="component" value="Unassembled WGS sequence"/>
</dbReference>
<reference evidence="8" key="1">
    <citation type="journal article" date="2019" name="Int. J. Syst. Evol. Microbiol.">
        <title>The Global Catalogue of Microorganisms (GCM) 10K type strain sequencing project: providing services to taxonomists for standard genome sequencing and annotation.</title>
        <authorList>
            <consortium name="The Broad Institute Genomics Platform"/>
            <consortium name="The Broad Institute Genome Sequencing Center for Infectious Disease"/>
            <person name="Wu L."/>
            <person name="Ma J."/>
        </authorList>
    </citation>
    <scope>NUCLEOTIDE SEQUENCE [LARGE SCALE GENOMIC DNA]</scope>
    <source>
        <strain evidence="8">CCUG 50213</strain>
    </source>
</reference>
<dbReference type="InterPro" id="IPR001851">
    <property type="entry name" value="ABC_transp_permease"/>
</dbReference>
<feature type="transmembrane region" description="Helical" evidence="6">
    <location>
        <begin position="194"/>
        <end position="215"/>
    </location>
</feature>
<keyword evidence="4 6" id="KW-1133">Transmembrane helix</keyword>
<dbReference type="CDD" id="cd06580">
    <property type="entry name" value="TM_PBP1_transp_TpRbsC_like"/>
    <property type="match status" value="1"/>
</dbReference>
<sequence length="300" mass="31096">MIDSIINSTLLLAVPIVLAALGGAIHRRAGVVNIGLEGQMLVGAFAGIISSAATGSWVVGVLVGGAAGAVAGLIMSLVITRLAANEIIVGLGFNILVLGVVGFILRSNYGVSGTLRFPEQPRIPKLTIPGVSDVPVLGAVLSGKDVLFWLAVALVPLLAWVFSNTRWGIRTRATGANDFATASLGVRTLAVRDVAGSLAGLLAGLGGVALALGVSGLFNENMIAGRGFVALAAFYFGRSRPLPTALACLLFSFFDALQIRMQTNSVFPTELIQTLPYVAVVAVLAWTGYTTLRRRSRVAV</sequence>
<dbReference type="PANTHER" id="PTHR43370">
    <property type="entry name" value="SUGAR ABC TRANSPORTER INTEGRAL MEMBRANE PROTEIN-RELATED"/>
    <property type="match status" value="1"/>
</dbReference>
<evidence type="ECO:0000256" key="3">
    <source>
        <dbReference type="ARBA" id="ARBA00022692"/>
    </source>
</evidence>
<proteinExistence type="predicted"/>
<protein>
    <submittedName>
        <fullName evidence="7">ABC transporter permease</fullName>
    </submittedName>
</protein>
<feature type="transmembrane region" description="Helical" evidence="6">
    <location>
        <begin position="87"/>
        <end position="105"/>
    </location>
</feature>
<evidence type="ECO:0000256" key="1">
    <source>
        <dbReference type="ARBA" id="ARBA00004651"/>
    </source>
</evidence>
<evidence type="ECO:0000313" key="7">
    <source>
        <dbReference type="EMBL" id="MFD1200430.1"/>
    </source>
</evidence>
<comment type="subcellular location">
    <subcellularLocation>
        <location evidence="1">Cell membrane</location>
        <topology evidence="1">Multi-pass membrane protein</topology>
    </subcellularLocation>
</comment>
<organism evidence="7 8">
    <name type="scientific">Leucobacter albus</name>
    <dbReference type="NCBI Taxonomy" id="272210"/>
    <lineage>
        <taxon>Bacteria</taxon>
        <taxon>Bacillati</taxon>
        <taxon>Actinomycetota</taxon>
        <taxon>Actinomycetes</taxon>
        <taxon>Micrococcales</taxon>
        <taxon>Microbacteriaceae</taxon>
        <taxon>Leucobacter</taxon>
    </lineage>
</organism>
<keyword evidence="3 6" id="KW-0812">Transmembrane</keyword>
<name>A0ABW3TIL6_9MICO</name>
<feature type="transmembrane region" description="Helical" evidence="6">
    <location>
        <begin position="146"/>
        <end position="163"/>
    </location>
</feature>
<feature type="transmembrane region" description="Helical" evidence="6">
    <location>
        <begin position="6"/>
        <end position="24"/>
    </location>
</feature>
<comment type="caution">
    <text evidence="7">The sequence shown here is derived from an EMBL/GenBank/DDBJ whole genome shotgun (WGS) entry which is preliminary data.</text>
</comment>
<dbReference type="RefSeq" id="WP_343958626.1">
    <property type="nucleotide sequence ID" value="NZ_BAAAKZ010000003.1"/>
</dbReference>
<keyword evidence="2" id="KW-1003">Cell membrane</keyword>
<keyword evidence="8" id="KW-1185">Reference proteome</keyword>
<feature type="transmembrane region" description="Helical" evidence="6">
    <location>
        <begin position="31"/>
        <end position="51"/>
    </location>
</feature>